<feature type="transmembrane region" description="Helical" evidence="1">
    <location>
        <begin position="40"/>
        <end position="65"/>
    </location>
</feature>
<dbReference type="AlphaFoldDB" id="A0AA40EWV0"/>
<keyword evidence="1" id="KW-0812">Transmembrane</keyword>
<gene>
    <name evidence="2" type="ORF">B0T18DRAFT_429755</name>
</gene>
<dbReference type="EMBL" id="JAUKUD010000004">
    <property type="protein sequence ID" value="KAK0746871.1"/>
    <property type="molecule type" value="Genomic_DNA"/>
</dbReference>
<sequence>MSILAAATAKPGAVVGLPLGSDVISNLGPLLSLALRFQQMLSTATLVLFIRTFFAARLVATALFLTSRLAALQALIVSRTLTMTTASLTTRLCHTIWDSKRSRRLRKKLEFELFTLILGPGGNALLLLLFWPGWLLLGAIFFGLRAGVS</sequence>
<keyword evidence="3" id="KW-1185">Reference proteome</keyword>
<protein>
    <submittedName>
        <fullName evidence="2">Uncharacterized protein</fullName>
    </submittedName>
</protein>
<comment type="caution">
    <text evidence="2">The sequence shown here is derived from an EMBL/GenBank/DDBJ whole genome shotgun (WGS) entry which is preliminary data.</text>
</comment>
<keyword evidence="1" id="KW-1133">Transmembrane helix</keyword>
<evidence type="ECO:0000256" key="1">
    <source>
        <dbReference type="SAM" id="Phobius"/>
    </source>
</evidence>
<evidence type="ECO:0000313" key="3">
    <source>
        <dbReference type="Proteomes" id="UP001172155"/>
    </source>
</evidence>
<name>A0AA40EWV0_9PEZI</name>
<keyword evidence="1" id="KW-0472">Membrane</keyword>
<feature type="transmembrane region" description="Helical" evidence="1">
    <location>
        <begin position="111"/>
        <end position="144"/>
    </location>
</feature>
<evidence type="ECO:0000313" key="2">
    <source>
        <dbReference type="EMBL" id="KAK0746871.1"/>
    </source>
</evidence>
<dbReference type="Proteomes" id="UP001172155">
    <property type="component" value="Unassembled WGS sequence"/>
</dbReference>
<accession>A0AA40EWV0</accession>
<proteinExistence type="predicted"/>
<organism evidence="2 3">
    <name type="scientific">Schizothecium vesticola</name>
    <dbReference type="NCBI Taxonomy" id="314040"/>
    <lineage>
        <taxon>Eukaryota</taxon>
        <taxon>Fungi</taxon>
        <taxon>Dikarya</taxon>
        <taxon>Ascomycota</taxon>
        <taxon>Pezizomycotina</taxon>
        <taxon>Sordariomycetes</taxon>
        <taxon>Sordariomycetidae</taxon>
        <taxon>Sordariales</taxon>
        <taxon>Schizotheciaceae</taxon>
        <taxon>Schizothecium</taxon>
    </lineage>
</organism>
<reference evidence="2" key="1">
    <citation type="submission" date="2023-06" db="EMBL/GenBank/DDBJ databases">
        <title>Genome-scale phylogeny and comparative genomics of the fungal order Sordariales.</title>
        <authorList>
            <consortium name="Lawrence Berkeley National Laboratory"/>
            <person name="Hensen N."/>
            <person name="Bonometti L."/>
            <person name="Westerberg I."/>
            <person name="Brannstrom I.O."/>
            <person name="Guillou S."/>
            <person name="Cros-Aarteil S."/>
            <person name="Calhoun S."/>
            <person name="Haridas S."/>
            <person name="Kuo A."/>
            <person name="Mondo S."/>
            <person name="Pangilinan J."/>
            <person name="Riley R."/>
            <person name="LaButti K."/>
            <person name="Andreopoulos B."/>
            <person name="Lipzen A."/>
            <person name="Chen C."/>
            <person name="Yanf M."/>
            <person name="Daum C."/>
            <person name="Ng V."/>
            <person name="Clum A."/>
            <person name="Steindorff A."/>
            <person name="Ohm R."/>
            <person name="Martin F."/>
            <person name="Silar P."/>
            <person name="Natvig D."/>
            <person name="Lalanne C."/>
            <person name="Gautier V."/>
            <person name="Ament-velasquez S.L."/>
            <person name="Kruys A."/>
            <person name="Hutchinson M.I."/>
            <person name="Powell A.J."/>
            <person name="Barry K."/>
            <person name="Miller A.N."/>
            <person name="Grigoriev I.V."/>
            <person name="Debuchy R."/>
            <person name="Gladieux P."/>
            <person name="Thoren M.H."/>
            <person name="Johannesson H."/>
        </authorList>
    </citation>
    <scope>NUCLEOTIDE SEQUENCE</scope>
    <source>
        <strain evidence="2">SMH3187-1</strain>
    </source>
</reference>